<dbReference type="PANTHER" id="PTHR11351">
    <property type="entry name" value="ACYL-COA DESATURASE"/>
    <property type="match status" value="1"/>
</dbReference>
<sequence length="396" mass="45588">MSVILYGLTDLPWWGYVVAALALTHVTIASVTIFLHRHQAHRALDLHPLISHFFRFWLWLTTGMVTKEWAAVHRKHHARCERQDDPHSPQVHGIWTVFFKGTWLYRDACAMREDIEKFGHATPDDWIENKLYTPHNGKGIFLLLAIDLALFGLPGLLIWGVQMIWIPLFAAGVINGIGHYWGYRNFECEDASTNIVPWGILIGGEELHNNHHTFGTSAKLSHKWFEFDIGWMYIRILSMFGMAKVRKVAPRLQCTGSKLSIDAERLQAIVANRYALAARFARDLAHACQEELVRVRAALPEVHTPDLPAKFKRWLKQESQQTPEAERHELQQLLENSPLAAKVYAMRQELSRVWLRSNLTREQLLQELHDWCARAESSGIAALERFAFDLRRVALA</sequence>
<keyword evidence="5 10" id="KW-1133">Transmembrane helix</keyword>
<evidence type="ECO:0000313" key="13">
    <source>
        <dbReference type="EMBL" id="TDR80030.1"/>
    </source>
</evidence>
<dbReference type="InterPro" id="IPR002560">
    <property type="entry name" value="Transposase_DDE"/>
</dbReference>
<evidence type="ECO:0000259" key="12">
    <source>
        <dbReference type="Pfam" id="PF01610"/>
    </source>
</evidence>
<feature type="domain" description="Fatty acid desaturase" evidence="11">
    <location>
        <begin position="12"/>
        <end position="215"/>
    </location>
</feature>
<dbReference type="RefSeq" id="WP_133680344.1">
    <property type="nucleotide sequence ID" value="NZ_SNZP01000006.1"/>
</dbReference>
<evidence type="ECO:0000256" key="5">
    <source>
        <dbReference type="ARBA" id="ARBA00022989"/>
    </source>
</evidence>
<evidence type="ECO:0000256" key="8">
    <source>
        <dbReference type="ARBA" id="ARBA00023098"/>
    </source>
</evidence>
<dbReference type="Pfam" id="PF00487">
    <property type="entry name" value="FA_desaturase"/>
    <property type="match status" value="1"/>
</dbReference>
<dbReference type="Proteomes" id="UP000295611">
    <property type="component" value="Unassembled WGS sequence"/>
</dbReference>
<dbReference type="OrthoDB" id="9768289at2"/>
<dbReference type="InterPro" id="IPR015876">
    <property type="entry name" value="Acyl-CoA_DS"/>
</dbReference>
<evidence type="ECO:0000256" key="9">
    <source>
        <dbReference type="ARBA" id="ARBA00023136"/>
    </source>
</evidence>
<reference evidence="13 14" key="1">
    <citation type="submission" date="2019-03" db="EMBL/GenBank/DDBJ databases">
        <title>Genomic Encyclopedia of Type Strains, Phase III (KMG-III): the genomes of soil and plant-associated and newly described type strains.</title>
        <authorList>
            <person name="Whitman W."/>
        </authorList>
    </citation>
    <scope>NUCLEOTIDE SEQUENCE [LARGE SCALE GENOMIC DNA]</scope>
    <source>
        <strain evidence="13 14">CECT 8976</strain>
    </source>
</reference>
<comment type="caution">
    <text evidence="13">The sequence shown here is derived from an EMBL/GenBank/DDBJ whole genome shotgun (WGS) entry which is preliminary data.</text>
</comment>
<feature type="transmembrane region" description="Helical" evidence="10">
    <location>
        <begin position="140"/>
        <end position="158"/>
    </location>
</feature>
<keyword evidence="3 10" id="KW-0812">Transmembrane</keyword>
<evidence type="ECO:0000256" key="4">
    <source>
        <dbReference type="ARBA" id="ARBA00022832"/>
    </source>
</evidence>
<dbReference type="GO" id="GO:0016717">
    <property type="term" value="F:oxidoreductase activity, acting on paired donors, with oxidation of a pair of donors resulting in the reduction of molecular oxygen to two molecules of water"/>
    <property type="evidence" value="ECO:0007669"/>
    <property type="project" value="InterPro"/>
</dbReference>
<evidence type="ECO:0000256" key="3">
    <source>
        <dbReference type="ARBA" id="ARBA00022692"/>
    </source>
</evidence>
<protein>
    <submittedName>
        <fullName evidence="13">Stearoyl-CoA desaturase (Delta-9 desaturase)</fullName>
    </submittedName>
</protein>
<evidence type="ECO:0000256" key="7">
    <source>
        <dbReference type="ARBA" id="ARBA00023004"/>
    </source>
</evidence>
<keyword evidence="6" id="KW-0560">Oxidoreductase</keyword>
<accession>A0A4R7B5S4</accession>
<comment type="similarity">
    <text evidence="2">Belongs to the fatty acid desaturase type 2 family.</text>
</comment>
<keyword evidence="9 10" id="KW-0472">Membrane</keyword>
<keyword evidence="4" id="KW-0276">Fatty acid metabolism</keyword>
<evidence type="ECO:0000256" key="6">
    <source>
        <dbReference type="ARBA" id="ARBA00023002"/>
    </source>
</evidence>
<keyword evidence="8" id="KW-0443">Lipid metabolism</keyword>
<evidence type="ECO:0000256" key="1">
    <source>
        <dbReference type="ARBA" id="ARBA00004141"/>
    </source>
</evidence>
<dbReference type="PANTHER" id="PTHR11351:SF33">
    <property type="entry name" value="DELTA-9 FATTY ACID DESATURASE, DESA"/>
    <property type="match status" value="1"/>
</dbReference>
<gene>
    <name evidence="13" type="ORF">DFP86_106173</name>
</gene>
<name>A0A4R7B5S4_9NEIS</name>
<feature type="transmembrane region" description="Helical" evidence="10">
    <location>
        <begin position="13"/>
        <end position="35"/>
    </location>
</feature>
<evidence type="ECO:0000259" key="11">
    <source>
        <dbReference type="Pfam" id="PF00487"/>
    </source>
</evidence>
<evidence type="ECO:0000313" key="14">
    <source>
        <dbReference type="Proteomes" id="UP000295611"/>
    </source>
</evidence>
<feature type="domain" description="Transposase IS204/IS1001/IS1096/IS1165 DDE" evidence="12">
    <location>
        <begin position="294"/>
        <end position="391"/>
    </location>
</feature>
<proteinExistence type="inferred from homology"/>
<keyword evidence="7" id="KW-0408">Iron</keyword>
<evidence type="ECO:0000256" key="2">
    <source>
        <dbReference type="ARBA" id="ARBA00008749"/>
    </source>
</evidence>
<dbReference type="EMBL" id="SNZP01000006">
    <property type="protein sequence ID" value="TDR80030.1"/>
    <property type="molecule type" value="Genomic_DNA"/>
</dbReference>
<dbReference type="GO" id="GO:0006631">
    <property type="term" value="P:fatty acid metabolic process"/>
    <property type="evidence" value="ECO:0007669"/>
    <property type="project" value="UniProtKB-KW"/>
</dbReference>
<comment type="subcellular location">
    <subcellularLocation>
        <location evidence="1">Membrane</location>
        <topology evidence="1">Multi-pass membrane protein</topology>
    </subcellularLocation>
</comment>
<evidence type="ECO:0000256" key="10">
    <source>
        <dbReference type="SAM" id="Phobius"/>
    </source>
</evidence>
<dbReference type="GO" id="GO:0016020">
    <property type="term" value="C:membrane"/>
    <property type="evidence" value="ECO:0007669"/>
    <property type="project" value="UniProtKB-SubCell"/>
</dbReference>
<dbReference type="InterPro" id="IPR005804">
    <property type="entry name" value="FA_desaturase_dom"/>
</dbReference>
<organism evidence="13 14">
    <name type="scientific">Paludibacterium purpuratum</name>
    <dbReference type="NCBI Taxonomy" id="1144873"/>
    <lineage>
        <taxon>Bacteria</taxon>
        <taxon>Pseudomonadati</taxon>
        <taxon>Pseudomonadota</taxon>
        <taxon>Betaproteobacteria</taxon>
        <taxon>Neisseriales</taxon>
        <taxon>Chromobacteriaceae</taxon>
        <taxon>Paludibacterium</taxon>
    </lineage>
</organism>
<dbReference type="AlphaFoldDB" id="A0A4R7B5S4"/>
<dbReference type="Pfam" id="PF01610">
    <property type="entry name" value="DDE_Tnp_ISL3"/>
    <property type="match status" value="1"/>
</dbReference>
<dbReference type="CDD" id="cd03505">
    <property type="entry name" value="Delta9-FADS-like"/>
    <property type="match status" value="1"/>
</dbReference>
<keyword evidence="14" id="KW-1185">Reference proteome</keyword>